<feature type="compositionally biased region" description="Polar residues" evidence="1">
    <location>
        <begin position="1"/>
        <end position="16"/>
    </location>
</feature>
<evidence type="ECO:0000313" key="2">
    <source>
        <dbReference type="EMBL" id="KAK6513797.1"/>
    </source>
</evidence>
<dbReference type="Proteomes" id="UP001307849">
    <property type="component" value="Unassembled WGS sequence"/>
</dbReference>
<reference evidence="2 3" key="1">
    <citation type="submission" date="2019-10" db="EMBL/GenBank/DDBJ databases">
        <authorList>
            <person name="Palmer J.M."/>
        </authorList>
    </citation>
    <scope>NUCLEOTIDE SEQUENCE [LARGE SCALE GENOMIC DNA]</scope>
    <source>
        <strain evidence="2 3">TWF506</strain>
    </source>
</reference>
<gene>
    <name evidence="2" type="ORF">TWF506_008232</name>
</gene>
<dbReference type="Gene3D" id="1.25.40.20">
    <property type="entry name" value="Ankyrin repeat-containing domain"/>
    <property type="match status" value="1"/>
</dbReference>
<feature type="region of interest" description="Disordered" evidence="1">
    <location>
        <begin position="187"/>
        <end position="300"/>
    </location>
</feature>
<keyword evidence="3" id="KW-1185">Reference proteome</keyword>
<sequence>MQDSMRIDTPTTQKVAGTTRAPVPFSSPWMDIERSSAGIQGHNASRTHSNTQSTSPASSISTNINTTTINNEHKPITYNEERLERRMTDLSLMTDTKSSMYQEHVCAEDFYKQPRVVYENVVVVEKSIVETQALGNRETVGGENEDGARRGSSSWRFESEVLWNEGGRGGYYENSTGGDKRVETEMVEGSTLRVETQSTEQTRRVEGLQNERLSAGAKTKMENSNGGVRERGEGFKSGRGQETTIPATPPDQGGPPTSSSQQSMINSLETEDQDSAVNQSIPQKPIKEPIGPDGNEIRKRLESDNGGWKFAFELFELGKVPDSQSFLVDVLEEFINRRPQYWAGLQKQGFNVDRYRKSDDDDDLFLQISYTDAALQSLQKGDTIRALELILKILPVLNRRIAKGRSWILNIEVIEVIILLLYIPLKHSKQPLLKSLEEGNNIFNKIQITELVDVDCFIRLASERTAVGLKWCFQLHFLFTMLLEVDQRYSYASNKWRLWLDGLADSKHLREPLRRIVVKMFGIEALRYETEEAITGSRSNWNWRQGVRWLRNVSAAHLSLFASTGHKEMILENMETLYNLETAVGWDGKTLPPPSPKITRLPEIQSVLQVLPQAWGQSPLDKYSEMQVPGPVETVGNRGTSGPLAPPRRQGSIRHPSPWESGLSSSSSSQAQHRDQSIPESRTPVSPKGPLSPTRSPNNPYRAGGRDSATSPSVNTSTSSISPPRYSPLPNARTGPPTKDKSLKSQRLANLRDQPVRHADDCKDEEFAALTDYKQAIRQSQNLDVFIGTLASLRLINFISGDPEYRPWTPLIEAICNQRWEAAKALIRLGASFDVGYPFHTALSRHFMAGSRSRCEKMVEIKLITTGGLSADQYFFNESKSLIEYMIAAGADVNALGTANTDLATQMKTYPLHLAALDPVPTSPLVQDLLELGASVWATDANGKSALEYARRAKNSYTIRLLEEAMMHSFSYS</sequence>
<dbReference type="SUPFAM" id="SSF48403">
    <property type="entry name" value="Ankyrin repeat"/>
    <property type="match status" value="1"/>
</dbReference>
<feature type="region of interest" description="Disordered" evidence="1">
    <location>
        <begin position="40"/>
        <end position="63"/>
    </location>
</feature>
<evidence type="ECO:0008006" key="4">
    <source>
        <dbReference type="Google" id="ProtNLM"/>
    </source>
</evidence>
<protein>
    <recommendedName>
        <fullName evidence="4">Ankyrin repeat protein</fullName>
    </recommendedName>
</protein>
<accession>A0AAN8RTQ4</accession>
<feature type="compositionally biased region" description="Low complexity" evidence="1">
    <location>
        <begin position="49"/>
        <end position="63"/>
    </location>
</feature>
<evidence type="ECO:0000256" key="1">
    <source>
        <dbReference type="SAM" id="MobiDB-lite"/>
    </source>
</evidence>
<proteinExistence type="predicted"/>
<feature type="region of interest" description="Disordered" evidence="1">
    <location>
        <begin position="1"/>
        <end position="27"/>
    </location>
</feature>
<feature type="compositionally biased region" description="Low complexity" evidence="1">
    <location>
        <begin position="708"/>
        <end position="724"/>
    </location>
</feature>
<feature type="compositionally biased region" description="Low complexity" evidence="1">
    <location>
        <begin position="254"/>
        <end position="263"/>
    </location>
</feature>
<feature type="region of interest" description="Disordered" evidence="1">
    <location>
        <begin position="621"/>
        <end position="744"/>
    </location>
</feature>
<feature type="compositionally biased region" description="Low complexity" evidence="1">
    <location>
        <begin position="658"/>
        <end position="671"/>
    </location>
</feature>
<dbReference type="AlphaFoldDB" id="A0AAN8RTQ4"/>
<organism evidence="2 3">
    <name type="scientific">Arthrobotrys conoides</name>
    <dbReference type="NCBI Taxonomy" id="74498"/>
    <lineage>
        <taxon>Eukaryota</taxon>
        <taxon>Fungi</taxon>
        <taxon>Dikarya</taxon>
        <taxon>Ascomycota</taxon>
        <taxon>Pezizomycotina</taxon>
        <taxon>Orbiliomycetes</taxon>
        <taxon>Orbiliales</taxon>
        <taxon>Orbiliaceae</taxon>
        <taxon>Arthrobotrys</taxon>
    </lineage>
</organism>
<dbReference type="InterPro" id="IPR036770">
    <property type="entry name" value="Ankyrin_rpt-contain_sf"/>
</dbReference>
<dbReference type="EMBL" id="JAVHJM010000005">
    <property type="protein sequence ID" value="KAK6513797.1"/>
    <property type="molecule type" value="Genomic_DNA"/>
</dbReference>
<evidence type="ECO:0000313" key="3">
    <source>
        <dbReference type="Proteomes" id="UP001307849"/>
    </source>
</evidence>
<comment type="caution">
    <text evidence="2">The sequence shown here is derived from an EMBL/GenBank/DDBJ whole genome shotgun (WGS) entry which is preliminary data.</text>
</comment>
<name>A0AAN8RTQ4_9PEZI</name>